<dbReference type="InterPro" id="IPR013780">
    <property type="entry name" value="Glyco_hydro_b"/>
</dbReference>
<dbReference type="PANTHER" id="PTHR10030:SF37">
    <property type="entry name" value="ALPHA-L-FUCOSIDASE-RELATED"/>
    <property type="match status" value="1"/>
</dbReference>
<gene>
    <name evidence="9" type="ORF">Cop2CBH44_27310</name>
</gene>
<feature type="region of interest" description="Disordered" evidence="7">
    <location>
        <begin position="611"/>
        <end position="630"/>
    </location>
</feature>
<dbReference type="SMART" id="SM00060">
    <property type="entry name" value="FN3"/>
    <property type="match status" value="2"/>
</dbReference>
<evidence type="ECO:0000313" key="10">
    <source>
        <dbReference type="Proteomes" id="UP000594042"/>
    </source>
</evidence>
<dbReference type="AlphaFoldDB" id="A0A7G1I1V0"/>
<dbReference type="GO" id="GO:0016139">
    <property type="term" value="P:glycoside catabolic process"/>
    <property type="evidence" value="ECO:0007669"/>
    <property type="project" value="TreeGrafter"/>
</dbReference>
<dbReference type="InterPro" id="IPR016286">
    <property type="entry name" value="FUC_metazoa-typ"/>
</dbReference>
<dbReference type="SUPFAM" id="SSF49265">
    <property type="entry name" value="Fibronectin type III"/>
    <property type="match status" value="1"/>
</dbReference>
<dbReference type="InterPro" id="IPR057739">
    <property type="entry name" value="Glyco_hydro_29_N"/>
</dbReference>
<dbReference type="Gene3D" id="3.20.20.80">
    <property type="entry name" value="Glycosidases"/>
    <property type="match status" value="1"/>
</dbReference>
<dbReference type="PANTHER" id="PTHR10030">
    <property type="entry name" value="ALPHA-L-FUCOSIDASE"/>
    <property type="match status" value="1"/>
</dbReference>
<evidence type="ECO:0000313" key="9">
    <source>
        <dbReference type="EMBL" id="BCI64378.1"/>
    </source>
</evidence>
<dbReference type="Pfam" id="PF01120">
    <property type="entry name" value="Alpha_L_fucos"/>
    <property type="match status" value="1"/>
</dbReference>
<dbReference type="GO" id="GO:0005764">
    <property type="term" value="C:lysosome"/>
    <property type="evidence" value="ECO:0007669"/>
    <property type="project" value="TreeGrafter"/>
</dbReference>
<dbReference type="InterPro" id="IPR013783">
    <property type="entry name" value="Ig-like_fold"/>
</dbReference>
<dbReference type="InterPro" id="IPR000933">
    <property type="entry name" value="Glyco_hydro_29"/>
</dbReference>
<dbReference type="PRINTS" id="PR00741">
    <property type="entry name" value="GLHYDRLASE29"/>
</dbReference>
<evidence type="ECO:0000256" key="2">
    <source>
        <dbReference type="ARBA" id="ARBA00007951"/>
    </source>
</evidence>
<feature type="domain" description="Fibronectin type-III" evidence="8">
    <location>
        <begin position="281"/>
        <end position="362"/>
    </location>
</feature>
<dbReference type="Gene3D" id="2.60.40.10">
    <property type="entry name" value="Immunoglobulins"/>
    <property type="match status" value="2"/>
</dbReference>
<evidence type="ECO:0000256" key="3">
    <source>
        <dbReference type="ARBA" id="ARBA00012662"/>
    </source>
</evidence>
<accession>A0A7G1I1V0</accession>
<evidence type="ECO:0000256" key="5">
    <source>
        <dbReference type="ARBA" id="ARBA00022801"/>
    </source>
</evidence>
<name>A0A7G1I1V0_9BACT</name>
<evidence type="ECO:0000256" key="4">
    <source>
        <dbReference type="ARBA" id="ARBA00022729"/>
    </source>
</evidence>
<organism evidence="9 10">
    <name type="scientific">Coprobacter secundus subsp. similis</name>
    <dbReference type="NCBI Taxonomy" id="2751153"/>
    <lineage>
        <taxon>Bacteria</taxon>
        <taxon>Pseudomonadati</taxon>
        <taxon>Bacteroidota</taxon>
        <taxon>Bacteroidia</taxon>
        <taxon>Bacteroidales</taxon>
        <taxon>Barnesiellaceae</taxon>
        <taxon>Coprobacter</taxon>
    </lineage>
</organism>
<keyword evidence="6" id="KW-0326">Glycosidase</keyword>
<evidence type="ECO:0000256" key="1">
    <source>
        <dbReference type="ARBA" id="ARBA00004071"/>
    </source>
</evidence>
<dbReference type="KEGG" id="copr:Cop2CBH44_27310"/>
<dbReference type="EC" id="3.2.1.51" evidence="3"/>
<keyword evidence="4" id="KW-0732">Signal</keyword>
<sequence>MRKPLMIIIYGLATFIPLCGQTLISDFEKNSSSFDVGKMIPIGDMEMKIVDNPSRTGINTSKKVLRMVRRTEGKEQWAGFSIPVHPEWKDATEPEKYRYVHIKYFRTDARSEMRFKLFRQTFDENTIEKSSENKPEKVGVWEDMVFDLKTGKGNYENLSVMPDFCGARPAGITVYIDDIVFSNEPEPEMIFSERKPTVEMSTVYSSAVCLNVQKFPDVKYYEVYADGKRWLRSDSSEILVEKLKPLTDYRFRIRAVDHRGQKSEFSDECLVKTLNIGSLAIPADYSYKNVTRRGVTLCWSPVYKAQAYEIYENGVYYASTNLSEFEIKGLNPYSYYTYQIKAINEKESSGLSSPLHIVTNETEEQRNERMKWWREARFGMFIHWGVYAALEGKGRNHKKIGAPIEWQPCSRNHSDNMYGEWIMEKYDIPLKEYQENAKKLTLPVFDPDEWIGLAQAAGMKYVILGAKHHDGFCLWNTRTTDWNIVKSTPYGKDMVAQLSCSAKKQNMKFGLYFSQALDWANGGSGRRWDPDMNVRTFDEYIDEVGIPQIHELLSDFGKLDILWWDMPIEMTPERAAKYYSAVSQHYNIQKGLIQNDRLVNNIYCDNRIKPAEQRGDHNTPEQNIPDVPPTGYVDGRDWETCMTLNETWGYKANDTLWKSPTEIIRKLADIVSKGGNFLINIGPAPDGSFPEESTQILKTVGKWMEINGESIYGTISNPFQKGLPYGRCTRKVTSNNKTTLYLHVFDWPSDGILLLPTHKEIRKAYLLADANREELLYTSCDAGQRLQVPLSAPDKINSVIVVELK</sequence>
<dbReference type="InterPro" id="IPR036116">
    <property type="entry name" value="FN3_sf"/>
</dbReference>
<dbReference type="EMBL" id="AP023322">
    <property type="protein sequence ID" value="BCI64378.1"/>
    <property type="molecule type" value="Genomic_DNA"/>
</dbReference>
<dbReference type="GO" id="GO:0004560">
    <property type="term" value="F:alpha-L-fucosidase activity"/>
    <property type="evidence" value="ECO:0007669"/>
    <property type="project" value="InterPro"/>
</dbReference>
<protein>
    <recommendedName>
        <fullName evidence="3">alpha-L-fucosidase</fullName>
        <ecNumber evidence="3">3.2.1.51</ecNumber>
    </recommendedName>
</protein>
<dbReference type="InterPro" id="IPR017853">
    <property type="entry name" value="GH"/>
</dbReference>
<comment type="function">
    <text evidence="1">Alpha-L-fucosidase is responsible for hydrolyzing the alpha-1,6-linked fucose joined to the reducing-end N-acetylglucosamine of the carbohydrate moieties of glycoproteins.</text>
</comment>
<dbReference type="GO" id="GO:0006004">
    <property type="term" value="P:fucose metabolic process"/>
    <property type="evidence" value="ECO:0007669"/>
    <property type="project" value="InterPro"/>
</dbReference>
<dbReference type="CDD" id="cd00063">
    <property type="entry name" value="FN3"/>
    <property type="match status" value="2"/>
</dbReference>
<keyword evidence="10" id="KW-1185">Reference proteome</keyword>
<dbReference type="Gene3D" id="2.60.40.1180">
    <property type="entry name" value="Golgi alpha-mannosidase II"/>
    <property type="match status" value="1"/>
</dbReference>
<reference evidence="10" key="1">
    <citation type="submission" date="2020-07" db="EMBL/GenBank/DDBJ databases">
        <title>Complete genome sequencing of Coprobacter sp. strain 2CBH44.</title>
        <authorList>
            <person name="Sakamoto M."/>
            <person name="Murakami T."/>
            <person name="Mori H."/>
        </authorList>
    </citation>
    <scope>NUCLEOTIDE SEQUENCE [LARGE SCALE GENOMIC DNA]</scope>
    <source>
        <strain evidence="10">2CBH44</strain>
    </source>
</reference>
<dbReference type="SMART" id="SM00812">
    <property type="entry name" value="Alpha_L_fucos"/>
    <property type="match status" value="1"/>
</dbReference>
<evidence type="ECO:0000256" key="7">
    <source>
        <dbReference type="SAM" id="MobiDB-lite"/>
    </source>
</evidence>
<dbReference type="PROSITE" id="PS50853">
    <property type="entry name" value="FN3"/>
    <property type="match status" value="1"/>
</dbReference>
<comment type="similarity">
    <text evidence="2">Belongs to the glycosyl hydrolase 29 family.</text>
</comment>
<evidence type="ECO:0000256" key="6">
    <source>
        <dbReference type="ARBA" id="ARBA00023295"/>
    </source>
</evidence>
<dbReference type="SUPFAM" id="SSF51445">
    <property type="entry name" value="(Trans)glycosidases"/>
    <property type="match status" value="1"/>
</dbReference>
<keyword evidence="5" id="KW-0378">Hydrolase</keyword>
<evidence type="ECO:0000259" key="8">
    <source>
        <dbReference type="PROSITE" id="PS50853"/>
    </source>
</evidence>
<dbReference type="InterPro" id="IPR003961">
    <property type="entry name" value="FN3_dom"/>
</dbReference>
<dbReference type="Proteomes" id="UP000594042">
    <property type="component" value="Chromosome"/>
</dbReference>
<proteinExistence type="inferred from homology"/>